<comment type="caution">
    <text evidence="1">The sequence shown here is derived from an EMBL/GenBank/DDBJ whole genome shotgun (WGS) entry which is preliminary data.</text>
</comment>
<name>A0A834WVI9_9FABA</name>
<accession>A0A834WVI9</accession>
<dbReference type="EMBL" id="JAAIUW010000005">
    <property type="protein sequence ID" value="KAF7833080.1"/>
    <property type="molecule type" value="Genomic_DNA"/>
</dbReference>
<dbReference type="Proteomes" id="UP000634136">
    <property type="component" value="Unassembled WGS sequence"/>
</dbReference>
<dbReference type="AlphaFoldDB" id="A0A834WVI9"/>
<gene>
    <name evidence="1" type="ORF">G2W53_015413</name>
</gene>
<evidence type="ECO:0000313" key="1">
    <source>
        <dbReference type="EMBL" id="KAF7833080.1"/>
    </source>
</evidence>
<organism evidence="1 2">
    <name type="scientific">Senna tora</name>
    <dbReference type="NCBI Taxonomy" id="362788"/>
    <lineage>
        <taxon>Eukaryota</taxon>
        <taxon>Viridiplantae</taxon>
        <taxon>Streptophyta</taxon>
        <taxon>Embryophyta</taxon>
        <taxon>Tracheophyta</taxon>
        <taxon>Spermatophyta</taxon>
        <taxon>Magnoliopsida</taxon>
        <taxon>eudicotyledons</taxon>
        <taxon>Gunneridae</taxon>
        <taxon>Pentapetalae</taxon>
        <taxon>rosids</taxon>
        <taxon>fabids</taxon>
        <taxon>Fabales</taxon>
        <taxon>Fabaceae</taxon>
        <taxon>Caesalpinioideae</taxon>
        <taxon>Cassia clade</taxon>
        <taxon>Senna</taxon>
    </lineage>
</organism>
<protein>
    <submittedName>
        <fullName evidence="1">Uncharacterized protein</fullName>
    </submittedName>
</protein>
<keyword evidence="2" id="KW-1185">Reference proteome</keyword>
<reference evidence="1" key="1">
    <citation type="submission" date="2020-09" db="EMBL/GenBank/DDBJ databases">
        <title>Genome-Enabled Discovery of Anthraquinone Biosynthesis in Senna tora.</title>
        <authorList>
            <person name="Kang S.-H."/>
            <person name="Pandey R.P."/>
            <person name="Lee C.-M."/>
            <person name="Sim J.-S."/>
            <person name="Jeong J.-T."/>
            <person name="Choi B.-S."/>
            <person name="Jung M."/>
            <person name="Ginzburg D."/>
            <person name="Zhao K."/>
            <person name="Won S.Y."/>
            <person name="Oh T.-J."/>
            <person name="Yu Y."/>
            <person name="Kim N.-H."/>
            <person name="Lee O.R."/>
            <person name="Lee T.-H."/>
            <person name="Bashyal P."/>
            <person name="Kim T.-S."/>
            <person name="Lee W.-H."/>
            <person name="Kawkins C."/>
            <person name="Kim C.-K."/>
            <person name="Kim J.S."/>
            <person name="Ahn B.O."/>
            <person name="Rhee S.Y."/>
            <person name="Sohng J.K."/>
        </authorList>
    </citation>
    <scope>NUCLEOTIDE SEQUENCE</scope>
    <source>
        <tissue evidence="1">Leaf</tissue>
    </source>
</reference>
<sequence>MALAAAAAVCHGQKWSWLDYRQN</sequence>
<proteinExistence type="predicted"/>
<evidence type="ECO:0000313" key="2">
    <source>
        <dbReference type="Proteomes" id="UP000634136"/>
    </source>
</evidence>